<comment type="similarity">
    <text evidence="1">Belongs to the AHA1 family.</text>
</comment>
<sequence>MTVISSHKDTEALTLTIVAEFSATVERLWQVWEDPRQLERWWGPPTYPATFDSHDFVPGGKAAYYMTGPDGSTSRGWWKFTAINPPTHLEFDDGFADANGDPVDEMGITHGVVTLEAVDGRTRMTTVSSFESLDQLEKMVAMGMEEGIKEAMGQIDAVLERTSV</sequence>
<dbReference type="SUPFAM" id="SSF55961">
    <property type="entry name" value="Bet v1-like"/>
    <property type="match status" value="1"/>
</dbReference>
<dbReference type="EMBL" id="JBHUGA010000002">
    <property type="protein sequence ID" value="MFD1845108.1"/>
    <property type="molecule type" value="Genomic_DNA"/>
</dbReference>
<proteinExistence type="inferred from homology"/>
<evidence type="ECO:0000313" key="3">
    <source>
        <dbReference type="EMBL" id="MFD1845108.1"/>
    </source>
</evidence>
<keyword evidence="4" id="KW-1185">Reference proteome</keyword>
<protein>
    <submittedName>
        <fullName evidence="3">SRPBCC domain-containing protein</fullName>
    </submittedName>
</protein>
<evidence type="ECO:0000256" key="1">
    <source>
        <dbReference type="ARBA" id="ARBA00006817"/>
    </source>
</evidence>
<reference evidence="4" key="1">
    <citation type="journal article" date="2019" name="Int. J. Syst. Evol. Microbiol.">
        <title>The Global Catalogue of Microorganisms (GCM) 10K type strain sequencing project: providing services to taxonomists for standard genome sequencing and annotation.</title>
        <authorList>
            <consortium name="The Broad Institute Genomics Platform"/>
            <consortium name="The Broad Institute Genome Sequencing Center for Infectious Disease"/>
            <person name="Wu L."/>
            <person name="Ma J."/>
        </authorList>
    </citation>
    <scope>NUCLEOTIDE SEQUENCE [LARGE SCALE GENOMIC DNA]</scope>
    <source>
        <strain evidence="4">JCM 11496</strain>
    </source>
</reference>
<accession>A0ABW4Q3E9</accession>
<dbReference type="Proteomes" id="UP001597307">
    <property type="component" value="Unassembled WGS sequence"/>
</dbReference>
<dbReference type="Pfam" id="PF08327">
    <property type="entry name" value="AHSA1"/>
    <property type="match status" value="1"/>
</dbReference>
<dbReference type="InterPro" id="IPR013538">
    <property type="entry name" value="ASHA1/2-like_C"/>
</dbReference>
<organism evidence="3 4">
    <name type="scientific">Arthrobacter flavus</name>
    <dbReference type="NCBI Taxonomy" id="95172"/>
    <lineage>
        <taxon>Bacteria</taxon>
        <taxon>Bacillati</taxon>
        <taxon>Actinomycetota</taxon>
        <taxon>Actinomycetes</taxon>
        <taxon>Micrococcales</taxon>
        <taxon>Micrococcaceae</taxon>
        <taxon>Arthrobacter</taxon>
    </lineage>
</organism>
<evidence type="ECO:0000259" key="2">
    <source>
        <dbReference type="Pfam" id="PF08327"/>
    </source>
</evidence>
<name>A0ABW4Q3E9_9MICC</name>
<dbReference type="InterPro" id="IPR023393">
    <property type="entry name" value="START-like_dom_sf"/>
</dbReference>
<feature type="domain" description="Activator of Hsp90 ATPase homologue 1/2-like C-terminal" evidence="2">
    <location>
        <begin position="23"/>
        <end position="160"/>
    </location>
</feature>
<comment type="caution">
    <text evidence="3">The sequence shown here is derived from an EMBL/GenBank/DDBJ whole genome shotgun (WGS) entry which is preliminary data.</text>
</comment>
<dbReference type="Gene3D" id="3.30.530.20">
    <property type="match status" value="1"/>
</dbReference>
<gene>
    <name evidence="3" type="ORF">ACFSFX_00665</name>
</gene>
<evidence type="ECO:0000313" key="4">
    <source>
        <dbReference type="Proteomes" id="UP001597307"/>
    </source>
</evidence>
<dbReference type="RefSeq" id="WP_343877105.1">
    <property type="nucleotide sequence ID" value="NZ_BAAAIJ010000002.1"/>
</dbReference>
<dbReference type="CDD" id="cd07814">
    <property type="entry name" value="SRPBCC_CalC_Aha1-like"/>
    <property type="match status" value="1"/>
</dbReference>